<keyword evidence="6" id="KW-0862">Zinc</keyword>
<feature type="non-terminal residue" evidence="10">
    <location>
        <position position="1"/>
    </location>
</feature>
<dbReference type="SUPFAM" id="SSF55486">
    <property type="entry name" value="Metalloproteases ('zincins'), catalytic domain"/>
    <property type="match status" value="1"/>
</dbReference>
<dbReference type="InterPro" id="IPR008754">
    <property type="entry name" value="Peptidase_M43"/>
</dbReference>
<comment type="similarity">
    <text evidence="1">Belongs to the peptidase M43B family.</text>
</comment>
<name>A0ABW3CLA2_9ACTN</name>
<dbReference type="EMBL" id="JBHTIR010002891">
    <property type="protein sequence ID" value="MFD0854374.1"/>
    <property type="molecule type" value="Genomic_DNA"/>
</dbReference>
<organism evidence="10 11">
    <name type="scientific">Actinomadura adrarensis</name>
    <dbReference type="NCBI Taxonomy" id="1819600"/>
    <lineage>
        <taxon>Bacteria</taxon>
        <taxon>Bacillati</taxon>
        <taxon>Actinomycetota</taxon>
        <taxon>Actinomycetes</taxon>
        <taxon>Streptosporangiales</taxon>
        <taxon>Thermomonosporaceae</taxon>
        <taxon>Actinomadura</taxon>
    </lineage>
</organism>
<evidence type="ECO:0000259" key="9">
    <source>
        <dbReference type="Pfam" id="PF05572"/>
    </source>
</evidence>
<dbReference type="PANTHER" id="PTHR47466">
    <property type="match status" value="1"/>
</dbReference>
<gene>
    <name evidence="10" type="ORF">ACFQ07_19200</name>
</gene>
<evidence type="ECO:0000256" key="4">
    <source>
        <dbReference type="ARBA" id="ARBA00022729"/>
    </source>
</evidence>
<keyword evidence="4" id="KW-0732">Signal</keyword>
<evidence type="ECO:0000256" key="6">
    <source>
        <dbReference type="ARBA" id="ARBA00022833"/>
    </source>
</evidence>
<evidence type="ECO:0000256" key="3">
    <source>
        <dbReference type="ARBA" id="ARBA00022723"/>
    </source>
</evidence>
<proteinExistence type="inferred from homology"/>
<evidence type="ECO:0000256" key="8">
    <source>
        <dbReference type="ARBA" id="ARBA00023157"/>
    </source>
</evidence>
<keyword evidence="2" id="KW-0645">Protease</keyword>
<sequence>GSAGQERHQPSPIKIAAMEKDFQQRLAAKARSGASTLAGRAGPVTIDVHFQVLHNGGEGNLPGSQIERQLAVMNEGFSGTGFQFRTASVTRTNNAAWFSDPSGNEAAMKSALRKGGKDDLNFYLADLGDQLLGWATFPSWYTEEPEMDGVVVHYESVPGGAIANYNEGDTGTHEVGHWFGLYHTFQGGCNTKKGDMVLDTPAEREPARGCPVGADTCRGHEGLDPIHNFMDYSYDSCMYEFTPGQATRMQQQWGAYRA</sequence>
<keyword evidence="11" id="KW-1185">Reference proteome</keyword>
<evidence type="ECO:0000256" key="1">
    <source>
        <dbReference type="ARBA" id="ARBA00008721"/>
    </source>
</evidence>
<evidence type="ECO:0000313" key="11">
    <source>
        <dbReference type="Proteomes" id="UP001597083"/>
    </source>
</evidence>
<dbReference type="Pfam" id="PF05572">
    <property type="entry name" value="Peptidase_M43"/>
    <property type="match status" value="1"/>
</dbReference>
<comment type="caution">
    <text evidence="10">The sequence shown here is derived from an EMBL/GenBank/DDBJ whole genome shotgun (WGS) entry which is preliminary data.</text>
</comment>
<keyword evidence="5" id="KW-0378">Hydrolase</keyword>
<dbReference type="Proteomes" id="UP001597083">
    <property type="component" value="Unassembled WGS sequence"/>
</dbReference>
<keyword evidence="7 10" id="KW-0482">Metalloprotease</keyword>
<protein>
    <submittedName>
        <fullName evidence="10">Zinc metalloprotease</fullName>
    </submittedName>
</protein>
<reference evidence="11" key="1">
    <citation type="journal article" date="2019" name="Int. J. Syst. Evol. Microbiol.">
        <title>The Global Catalogue of Microorganisms (GCM) 10K type strain sequencing project: providing services to taxonomists for standard genome sequencing and annotation.</title>
        <authorList>
            <consortium name="The Broad Institute Genomics Platform"/>
            <consortium name="The Broad Institute Genome Sequencing Center for Infectious Disease"/>
            <person name="Wu L."/>
            <person name="Ma J."/>
        </authorList>
    </citation>
    <scope>NUCLEOTIDE SEQUENCE [LARGE SCALE GENOMIC DNA]</scope>
    <source>
        <strain evidence="11">JCM 31696</strain>
    </source>
</reference>
<evidence type="ECO:0000313" key="10">
    <source>
        <dbReference type="EMBL" id="MFD0854374.1"/>
    </source>
</evidence>
<evidence type="ECO:0000256" key="5">
    <source>
        <dbReference type="ARBA" id="ARBA00022801"/>
    </source>
</evidence>
<evidence type="ECO:0000256" key="7">
    <source>
        <dbReference type="ARBA" id="ARBA00023049"/>
    </source>
</evidence>
<dbReference type="GO" id="GO:0008237">
    <property type="term" value="F:metallopeptidase activity"/>
    <property type="evidence" value="ECO:0007669"/>
    <property type="project" value="UniProtKB-KW"/>
</dbReference>
<dbReference type="PANTHER" id="PTHR47466:SF1">
    <property type="entry name" value="METALLOPROTEASE MEP1 (AFU_ORTHOLOGUE AFUA_1G07730)-RELATED"/>
    <property type="match status" value="1"/>
</dbReference>
<keyword evidence="8" id="KW-1015">Disulfide bond</keyword>
<dbReference type="Gene3D" id="3.40.390.10">
    <property type="entry name" value="Collagenase (Catalytic Domain)"/>
    <property type="match status" value="1"/>
</dbReference>
<keyword evidence="3" id="KW-0479">Metal-binding</keyword>
<dbReference type="CDD" id="cd04275">
    <property type="entry name" value="ZnMc_pappalysin_like"/>
    <property type="match status" value="1"/>
</dbReference>
<accession>A0ABW3CLA2</accession>
<feature type="domain" description="Peptidase M43 pregnancy-associated plasma-A" evidence="9">
    <location>
        <begin position="163"/>
        <end position="251"/>
    </location>
</feature>
<dbReference type="InterPro" id="IPR024079">
    <property type="entry name" value="MetalloPept_cat_dom_sf"/>
</dbReference>
<evidence type="ECO:0000256" key="2">
    <source>
        <dbReference type="ARBA" id="ARBA00022670"/>
    </source>
</evidence>